<keyword evidence="2" id="KW-1185">Reference proteome</keyword>
<dbReference type="Proteomes" id="UP001066276">
    <property type="component" value="Chromosome 3_1"/>
</dbReference>
<name>A0AAV7UDI5_PLEWA</name>
<gene>
    <name evidence="1" type="ORF">NDU88_003261</name>
</gene>
<comment type="caution">
    <text evidence="1">The sequence shown here is derived from an EMBL/GenBank/DDBJ whole genome shotgun (WGS) entry which is preliminary data.</text>
</comment>
<evidence type="ECO:0000313" key="2">
    <source>
        <dbReference type="Proteomes" id="UP001066276"/>
    </source>
</evidence>
<accession>A0AAV7UDI5</accession>
<evidence type="ECO:0000313" key="1">
    <source>
        <dbReference type="EMBL" id="KAJ1186480.1"/>
    </source>
</evidence>
<sequence length="98" mass="11065">MAAPVDRNQEIPVLDERGRRAQQGVMPKGPMVSKSGNQAIFIYMQPLKCIKKYGNCDPECRGDQAQVLQRRRLRAIPFQRHPALHGPELGLVGVERDM</sequence>
<protein>
    <submittedName>
        <fullName evidence="1">Uncharacterized protein</fullName>
    </submittedName>
</protein>
<reference evidence="1" key="1">
    <citation type="journal article" date="2022" name="bioRxiv">
        <title>Sequencing and chromosome-scale assembly of the giantPleurodeles waltlgenome.</title>
        <authorList>
            <person name="Brown T."/>
            <person name="Elewa A."/>
            <person name="Iarovenko S."/>
            <person name="Subramanian E."/>
            <person name="Araus A.J."/>
            <person name="Petzold A."/>
            <person name="Susuki M."/>
            <person name="Suzuki K.-i.T."/>
            <person name="Hayashi T."/>
            <person name="Toyoda A."/>
            <person name="Oliveira C."/>
            <person name="Osipova E."/>
            <person name="Leigh N.D."/>
            <person name="Simon A."/>
            <person name="Yun M.H."/>
        </authorList>
    </citation>
    <scope>NUCLEOTIDE SEQUENCE</scope>
    <source>
        <strain evidence="1">20211129_DDA</strain>
        <tissue evidence="1">Liver</tissue>
    </source>
</reference>
<dbReference type="EMBL" id="JANPWB010000005">
    <property type="protein sequence ID" value="KAJ1186480.1"/>
    <property type="molecule type" value="Genomic_DNA"/>
</dbReference>
<dbReference type="AlphaFoldDB" id="A0AAV7UDI5"/>
<proteinExistence type="predicted"/>
<organism evidence="1 2">
    <name type="scientific">Pleurodeles waltl</name>
    <name type="common">Iberian ribbed newt</name>
    <dbReference type="NCBI Taxonomy" id="8319"/>
    <lineage>
        <taxon>Eukaryota</taxon>
        <taxon>Metazoa</taxon>
        <taxon>Chordata</taxon>
        <taxon>Craniata</taxon>
        <taxon>Vertebrata</taxon>
        <taxon>Euteleostomi</taxon>
        <taxon>Amphibia</taxon>
        <taxon>Batrachia</taxon>
        <taxon>Caudata</taxon>
        <taxon>Salamandroidea</taxon>
        <taxon>Salamandridae</taxon>
        <taxon>Pleurodelinae</taxon>
        <taxon>Pleurodeles</taxon>
    </lineage>
</organism>